<organism evidence="1 2">
    <name type="scientific">Pseudocercospora fijiensis (strain CIRAD86)</name>
    <name type="common">Black leaf streak disease fungus</name>
    <name type="synonym">Mycosphaerella fijiensis</name>
    <dbReference type="NCBI Taxonomy" id="383855"/>
    <lineage>
        <taxon>Eukaryota</taxon>
        <taxon>Fungi</taxon>
        <taxon>Dikarya</taxon>
        <taxon>Ascomycota</taxon>
        <taxon>Pezizomycotina</taxon>
        <taxon>Dothideomycetes</taxon>
        <taxon>Dothideomycetidae</taxon>
        <taxon>Mycosphaerellales</taxon>
        <taxon>Mycosphaerellaceae</taxon>
        <taxon>Pseudocercospora</taxon>
    </lineage>
</organism>
<gene>
    <name evidence="1" type="ORF">MYCFIDRAFT_179477</name>
</gene>
<reference evidence="1 2" key="1">
    <citation type="journal article" date="2012" name="PLoS Pathog.">
        <title>Diverse lifestyles and strategies of plant pathogenesis encoded in the genomes of eighteen Dothideomycetes fungi.</title>
        <authorList>
            <person name="Ohm R.A."/>
            <person name="Feau N."/>
            <person name="Henrissat B."/>
            <person name="Schoch C.L."/>
            <person name="Horwitz B.A."/>
            <person name="Barry K.W."/>
            <person name="Condon B.J."/>
            <person name="Copeland A.C."/>
            <person name="Dhillon B."/>
            <person name="Glaser F."/>
            <person name="Hesse C.N."/>
            <person name="Kosti I."/>
            <person name="LaButti K."/>
            <person name="Lindquist E.A."/>
            <person name="Lucas S."/>
            <person name="Salamov A.A."/>
            <person name="Bradshaw R.E."/>
            <person name="Ciuffetti L."/>
            <person name="Hamelin R.C."/>
            <person name="Kema G.H.J."/>
            <person name="Lawrence C."/>
            <person name="Scott J.A."/>
            <person name="Spatafora J.W."/>
            <person name="Turgeon B.G."/>
            <person name="de Wit P.J.G.M."/>
            <person name="Zhong S."/>
            <person name="Goodwin S.B."/>
            <person name="Grigoriev I.V."/>
        </authorList>
    </citation>
    <scope>NUCLEOTIDE SEQUENCE [LARGE SCALE GENOMIC DNA]</scope>
    <source>
        <strain evidence="1 2">CIRAD86</strain>
    </source>
</reference>
<accession>M2ZFV1</accession>
<dbReference type="EMBL" id="KB446564">
    <property type="protein sequence ID" value="EME78029.1"/>
    <property type="molecule type" value="Genomic_DNA"/>
</dbReference>
<dbReference type="GeneID" id="19334133"/>
<protein>
    <submittedName>
        <fullName evidence="1">Uncharacterized protein</fullName>
    </submittedName>
</protein>
<dbReference type="KEGG" id="pfj:MYCFIDRAFT_179477"/>
<evidence type="ECO:0000313" key="1">
    <source>
        <dbReference type="EMBL" id="EME78029.1"/>
    </source>
</evidence>
<name>M2ZFV1_PSEFD</name>
<dbReference type="Proteomes" id="UP000016932">
    <property type="component" value="Unassembled WGS sequence"/>
</dbReference>
<dbReference type="VEuPathDB" id="FungiDB:MYCFIDRAFT_179477"/>
<evidence type="ECO:0000313" key="2">
    <source>
        <dbReference type="Proteomes" id="UP000016932"/>
    </source>
</evidence>
<dbReference type="RefSeq" id="XP_007931744.1">
    <property type="nucleotide sequence ID" value="XM_007933553.1"/>
</dbReference>
<proteinExistence type="predicted"/>
<sequence length="81" mass="9280">MLKRAEFMESCEPVRLSNRTIFSMLSNWVRCICIWYSLRLKLEGIYGLFIEFGPICDDLAARMGGERGGGGLDYARYFLDG</sequence>
<dbReference type="HOGENOM" id="CLU_2574884_0_0_1"/>
<keyword evidence="2" id="KW-1185">Reference proteome</keyword>
<dbReference type="AlphaFoldDB" id="M2ZFV1"/>